<sequence>MLLQSKKQKFNKAKKQQHESTPGVSREIAPEGTNSSCGVIRKSESILSPHLSVFQALHNPELEFDLSALENGPGQRMSAPLNLNSEIHAYNSSYRNEDFSITSWQSIPSSFGLADANASPANRVLCSTAKLNSPNIGSILSSSDNEERNLEDTSVQNPTHQVLVFDSESFSESSDEEQDTIELSTAAPSFVMPRVSVSGLSGNELVFHDKVRIQVVGYQKEVLLSRLSKYRKTLNRIVFTDSNPSIMIVVVKDDNYLLSDIVDKPFVPLLTGINVDLALFKKAFPKNLMICEPIRLQSITDELMPFIEFLTNLQVSGCDFSKVLELSVAHYSMTNHHLSMDKVNSILLDNSAKQLGNRSIHKETGDTDKNKSYPKPHRHGLFLGLTVGMVSLAVFMIWKELASNADTNKLESSTRIHHFVVNSKDVMHSECSRGKLNSHTIAFSVSSLCDSVIKGSVESWEFIKTDLDALGKLLINTSFFLIERTKLTLLRIIEMTEQVLSY</sequence>
<dbReference type="AlphaFoldDB" id="A0A9P8THG8"/>
<protein>
    <submittedName>
        <fullName evidence="2">Uncharacterized protein</fullName>
    </submittedName>
</protein>
<keyword evidence="3" id="KW-1185">Reference proteome</keyword>
<dbReference type="EMBL" id="JAEUBD010000013">
    <property type="protein sequence ID" value="KAH3678830.1"/>
    <property type="molecule type" value="Genomic_DNA"/>
</dbReference>
<gene>
    <name evidence="2" type="ORF">OGATHE_000099</name>
</gene>
<name>A0A9P8THG8_9ASCO</name>
<feature type="region of interest" description="Disordered" evidence="1">
    <location>
        <begin position="1"/>
        <end position="35"/>
    </location>
</feature>
<feature type="region of interest" description="Disordered" evidence="1">
    <location>
        <begin position="138"/>
        <end position="157"/>
    </location>
</feature>
<reference evidence="2" key="2">
    <citation type="submission" date="2021-01" db="EMBL/GenBank/DDBJ databases">
        <authorList>
            <person name="Schikora-Tamarit M.A."/>
        </authorList>
    </citation>
    <scope>NUCLEOTIDE SEQUENCE</scope>
    <source>
        <strain evidence="2">NCAIM Y.01608</strain>
    </source>
</reference>
<reference evidence="2" key="1">
    <citation type="journal article" date="2021" name="Open Biol.">
        <title>Shared evolutionary footprints suggest mitochondrial oxidative damage underlies multiple complex I losses in fungi.</title>
        <authorList>
            <person name="Schikora-Tamarit M.A."/>
            <person name="Marcet-Houben M."/>
            <person name="Nosek J."/>
            <person name="Gabaldon T."/>
        </authorList>
    </citation>
    <scope>NUCLEOTIDE SEQUENCE</scope>
    <source>
        <strain evidence="2">NCAIM Y.01608</strain>
    </source>
</reference>
<evidence type="ECO:0000313" key="3">
    <source>
        <dbReference type="Proteomes" id="UP000788993"/>
    </source>
</evidence>
<organism evidence="2 3">
    <name type="scientific">Ogataea polymorpha</name>
    <dbReference type="NCBI Taxonomy" id="460523"/>
    <lineage>
        <taxon>Eukaryota</taxon>
        <taxon>Fungi</taxon>
        <taxon>Dikarya</taxon>
        <taxon>Ascomycota</taxon>
        <taxon>Saccharomycotina</taxon>
        <taxon>Pichiomycetes</taxon>
        <taxon>Pichiales</taxon>
        <taxon>Pichiaceae</taxon>
        <taxon>Ogataea</taxon>
    </lineage>
</organism>
<evidence type="ECO:0000256" key="1">
    <source>
        <dbReference type="SAM" id="MobiDB-lite"/>
    </source>
</evidence>
<accession>A0A9P8THG8</accession>
<evidence type="ECO:0000313" key="2">
    <source>
        <dbReference type="EMBL" id="KAH3678830.1"/>
    </source>
</evidence>
<proteinExistence type="predicted"/>
<comment type="caution">
    <text evidence="2">The sequence shown here is derived from an EMBL/GenBank/DDBJ whole genome shotgun (WGS) entry which is preliminary data.</text>
</comment>
<dbReference type="Proteomes" id="UP000788993">
    <property type="component" value="Unassembled WGS sequence"/>
</dbReference>
<feature type="compositionally biased region" description="Basic residues" evidence="1">
    <location>
        <begin position="1"/>
        <end position="15"/>
    </location>
</feature>